<dbReference type="AlphaFoldDB" id="A0A383B8I5"/>
<evidence type="ECO:0000313" key="1">
    <source>
        <dbReference type="EMBL" id="SVE16437.1"/>
    </source>
</evidence>
<feature type="non-terminal residue" evidence="1">
    <location>
        <position position="247"/>
    </location>
</feature>
<name>A0A383B8I5_9ZZZZ</name>
<accession>A0A383B8I5</accession>
<organism evidence="1">
    <name type="scientific">marine metagenome</name>
    <dbReference type="NCBI Taxonomy" id="408172"/>
    <lineage>
        <taxon>unclassified sequences</taxon>
        <taxon>metagenomes</taxon>
        <taxon>ecological metagenomes</taxon>
    </lineage>
</organism>
<reference evidence="1" key="1">
    <citation type="submission" date="2018-05" db="EMBL/GenBank/DDBJ databases">
        <authorList>
            <person name="Lanie J.A."/>
            <person name="Ng W.-L."/>
            <person name="Kazmierczak K.M."/>
            <person name="Andrzejewski T.M."/>
            <person name="Davidsen T.M."/>
            <person name="Wayne K.J."/>
            <person name="Tettelin H."/>
            <person name="Glass J.I."/>
            <person name="Rusch D."/>
            <person name="Podicherti R."/>
            <person name="Tsui H.-C.T."/>
            <person name="Winkler M.E."/>
        </authorList>
    </citation>
    <scope>NUCLEOTIDE SEQUENCE</scope>
</reference>
<gene>
    <name evidence="1" type="ORF">METZ01_LOCUS469291</name>
</gene>
<feature type="non-terminal residue" evidence="1">
    <location>
        <position position="1"/>
    </location>
</feature>
<protein>
    <submittedName>
        <fullName evidence="1">Uncharacterized protein</fullName>
    </submittedName>
</protein>
<sequence length="247" mass="27706">PFRQQSSPSDSQAINSLFHGQRMGLLIDSGANRFFQADPAGMVNLAQSNLSDSDMLSTMLMANDQVAMNDMRNSMESLPSRMQAGEFNRLPQTTKDLLSATGYKIPEPEDEKSLWQRVTQWDWPLIPEEYLYRNPLIGSDTFLGSVTKGALAPIRAVGFVAGKATSAVWENVVMKPSRFAQRLSRSLNYLDDLNDPFWFAKPPQWREAWNNVKIESDSFSRDAVDHAVELIGPEATMLLRKSISEDG</sequence>
<proteinExistence type="predicted"/>
<dbReference type="EMBL" id="UINC01198471">
    <property type="protein sequence ID" value="SVE16437.1"/>
    <property type="molecule type" value="Genomic_DNA"/>
</dbReference>